<dbReference type="InParanoid" id="M1DLI5"/>
<dbReference type="Gramene" id="PGSC0003DMT400090931">
    <property type="protein sequence ID" value="PGSC0003DMT400090931"/>
    <property type="gene ID" value="PGSC0003DMG400040502"/>
</dbReference>
<reference evidence="1" key="2">
    <citation type="submission" date="2015-06" db="UniProtKB">
        <authorList>
            <consortium name="EnsemblPlants"/>
        </authorList>
    </citation>
    <scope>IDENTIFICATION</scope>
    <source>
        <strain evidence="1">DM1-3 516 R44</strain>
    </source>
</reference>
<dbReference type="AlphaFoldDB" id="M1DLI5"/>
<protein>
    <submittedName>
        <fullName evidence="1">Uncharacterized protein</fullName>
    </submittedName>
</protein>
<evidence type="ECO:0000313" key="1">
    <source>
        <dbReference type="EnsemblPlants" id="PGSC0003DMT400090931"/>
    </source>
</evidence>
<dbReference type="PaxDb" id="4113-PGSC0003DMT400090931"/>
<keyword evidence="2" id="KW-1185">Reference proteome</keyword>
<accession>M1DLI5</accession>
<name>M1DLI5_SOLTU</name>
<evidence type="ECO:0000313" key="2">
    <source>
        <dbReference type="Proteomes" id="UP000011115"/>
    </source>
</evidence>
<proteinExistence type="predicted"/>
<organism evidence="1 2">
    <name type="scientific">Solanum tuberosum</name>
    <name type="common">Potato</name>
    <dbReference type="NCBI Taxonomy" id="4113"/>
    <lineage>
        <taxon>Eukaryota</taxon>
        <taxon>Viridiplantae</taxon>
        <taxon>Streptophyta</taxon>
        <taxon>Embryophyta</taxon>
        <taxon>Tracheophyta</taxon>
        <taxon>Spermatophyta</taxon>
        <taxon>Magnoliopsida</taxon>
        <taxon>eudicotyledons</taxon>
        <taxon>Gunneridae</taxon>
        <taxon>Pentapetalae</taxon>
        <taxon>asterids</taxon>
        <taxon>lamiids</taxon>
        <taxon>Solanales</taxon>
        <taxon>Solanaceae</taxon>
        <taxon>Solanoideae</taxon>
        <taxon>Solaneae</taxon>
        <taxon>Solanum</taxon>
    </lineage>
</organism>
<dbReference type="Proteomes" id="UP000011115">
    <property type="component" value="Unassembled WGS sequence"/>
</dbReference>
<reference evidence="2" key="1">
    <citation type="journal article" date="2011" name="Nature">
        <title>Genome sequence and analysis of the tuber crop potato.</title>
        <authorList>
            <consortium name="The Potato Genome Sequencing Consortium"/>
        </authorList>
    </citation>
    <scope>NUCLEOTIDE SEQUENCE [LARGE SCALE GENOMIC DNA]</scope>
    <source>
        <strain evidence="2">cv. DM1-3 516 R44</strain>
    </source>
</reference>
<dbReference type="HOGENOM" id="CLU_1443350_0_0_1"/>
<dbReference type="EnsemblPlants" id="PGSC0003DMT400090931">
    <property type="protein sequence ID" value="PGSC0003DMT400090931"/>
    <property type="gene ID" value="PGSC0003DMG400040502"/>
</dbReference>
<sequence>MLRRAIRRSKFGSPISSAIRPFGQGHRLFSLAFKILKAWHIETLGDVMAIRQLAKGTRRSPSLHFFALSTCLLTQDQKGLFKACNGAECKVPGVTSTISDPLGAAIDVSVSDVWITYCTIVSSRSGRSPYMLFYLTSIFSSSVSASDTLAAVLSLCASPVVVRGISEVSGASTLSAASNREVKSVDFK</sequence>